<dbReference type="InterPro" id="IPR026015">
    <property type="entry name" value="ATP_synth_OSCP/delta_N_sf"/>
</dbReference>
<evidence type="ECO:0000256" key="1">
    <source>
        <dbReference type="ARBA" id="ARBA00004370"/>
    </source>
</evidence>
<evidence type="ECO:0000256" key="2">
    <source>
        <dbReference type="ARBA" id="ARBA00007046"/>
    </source>
</evidence>
<dbReference type="NCBIfam" id="TIGR01145">
    <property type="entry name" value="ATP_synt_delta"/>
    <property type="match status" value="1"/>
</dbReference>
<dbReference type="Proteomes" id="UP000094455">
    <property type="component" value="Unassembled WGS sequence"/>
</dbReference>
<keyword evidence="5" id="KW-0375">Hydrogen ion transport</keyword>
<dbReference type="GO" id="GO:0005743">
    <property type="term" value="C:mitochondrial inner membrane"/>
    <property type="evidence" value="ECO:0007669"/>
    <property type="project" value="EnsemblFungi"/>
</dbReference>
<gene>
    <name evidence="9" type="ORF">PICMEDRAFT_13927</name>
</gene>
<protein>
    <recommendedName>
        <fullName evidence="3">ATP synthase subunit 5, mitochondrial</fullName>
    </recommendedName>
</protein>
<evidence type="ECO:0000256" key="7">
    <source>
        <dbReference type="ARBA" id="ARBA00023136"/>
    </source>
</evidence>
<reference evidence="9 10" key="1">
    <citation type="journal article" date="2016" name="Proc. Natl. Acad. Sci. U.S.A.">
        <title>Comparative genomics of biotechnologically important yeasts.</title>
        <authorList>
            <person name="Riley R."/>
            <person name="Haridas S."/>
            <person name="Wolfe K.H."/>
            <person name="Lopes M.R."/>
            <person name="Hittinger C.T."/>
            <person name="Goeker M."/>
            <person name="Salamov A.A."/>
            <person name="Wisecaver J.H."/>
            <person name="Long T.M."/>
            <person name="Calvey C.H."/>
            <person name="Aerts A.L."/>
            <person name="Barry K.W."/>
            <person name="Choi C."/>
            <person name="Clum A."/>
            <person name="Coughlan A.Y."/>
            <person name="Deshpande S."/>
            <person name="Douglass A.P."/>
            <person name="Hanson S.J."/>
            <person name="Klenk H.-P."/>
            <person name="LaButti K.M."/>
            <person name="Lapidus A."/>
            <person name="Lindquist E.A."/>
            <person name="Lipzen A.M."/>
            <person name="Meier-Kolthoff J.P."/>
            <person name="Ohm R.A."/>
            <person name="Otillar R.P."/>
            <person name="Pangilinan J.L."/>
            <person name="Peng Y."/>
            <person name="Rokas A."/>
            <person name="Rosa C.A."/>
            <person name="Scheuner C."/>
            <person name="Sibirny A.A."/>
            <person name="Slot J.C."/>
            <person name="Stielow J.B."/>
            <person name="Sun H."/>
            <person name="Kurtzman C.P."/>
            <person name="Blackwell M."/>
            <person name="Grigoriev I.V."/>
            <person name="Jeffries T.W."/>
        </authorList>
    </citation>
    <scope>NUCLEOTIDE SEQUENCE [LARGE SCALE GENOMIC DNA]</scope>
    <source>
        <strain evidence="9 10">NRRL Y-2026</strain>
    </source>
</reference>
<organism evidence="9 10">
    <name type="scientific">Pichia membranifaciens NRRL Y-2026</name>
    <dbReference type="NCBI Taxonomy" id="763406"/>
    <lineage>
        <taxon>Eukaryota</taxon>
        <taxon>Fungi</taxon>
        <taxon>Dikarya</taxon>
        <taxon>Ascomycota</taxon>
        <taxon>Saccharomycotina</taxon>
        <taxon>Pichiomycetes</taxon>
        <taxon>Pichiales</taxon>
        <taxon>Pichiaceae</taxon>
        <taxon>Pichia</taxon>
    </lineage>
</organism>
<dbReference type="Pfam" id="PF00213">
    <property type="entry name" value="OSCP"/>
    <property type="match status" value="1"/>
</dbReference>
<accession>A0A1E3NQG8</accession>
<dbReference type="STRING" id="763406.A0A1E3NQG8"/>
<dbReference type="RefSeq" id="XP_019019444.1">
    <property type="nucleotide sequence ID" value="XM_019160137.1"/>
</dbReference>
<proteinExistence type="inferred from homology"/>
<keyword evidence="8" id="KW-0066">ATP synthesis</keyword>
<comment type="subcellular location">
    <subcellularLocation>
        <location evidence="1">Membrane</location>
    </subcellularLocation>
</comment>
<dbReference type="PROSITE" id="PS00389">
    <property type="entry name" value="ATPASE_DELTA"/>
    <property type="match status" value="1"/>
</dbReference>
<comment type="similarity">
    <text evidence="2">Belongs to the ATPase delta chain family.</text>
</comment>
<evidence type="ECO:0000256" key="4">
    <source>
        <dbReference type="ARBA" id="ARBA00022448"/>
    </source>
</evidence>
<evidence type="ECO:0000256" key="6">
    <source>
        <dbReference type="ARBA" id="ARBA00023065"/>
    </source>
</evidence>
<dbReference type="Gene3D" id="1.10.520.20">
    <property type="entry name" value="N-terminal domain of the delta subunit of the F1F0-ATP synthase"/>
    <property type="match status" value="1"/>
</dbReference>
<dbReference type="GeneID" id="30176824"/>
<keyword evidence="6" id="KW-0406">Ion transport</keyword>
<evidence type="ECO:0000256" key="5">
    <source>
        <dbReference type="ARBA" id="ARBA00022781"/>
    </source>
</evidence>
<evidence type="ECO:0000256" key="8">
    <source>
        <dbReference type="ARBA" id="ARBA00023310"/>
    </source>
</evidence>
<evidence type="ECO:0000313" key="10">
    <source>
        <dbReference type="Proteomes" id="UP000094455"/>
    </source>
</evidence>
<dbReference type="AlphaFoldDB" id="A0A1E3NQG8"/>
<dbReference type="SUPFAM" id="SSF47928">
    <property type="entry name" value="N-terminal domain of the delta subunit of the F1F0-ATP synthase"/>
    <property type="match status" value="1"/>
</dbReference>
<sequence>MASRQFIRSLATASSAAVKPPVQLYGLDGTYATALFSAAVRDSSVDKVYASVEKLSTAIKEDPKLGSILANPSLSFNSRKQVISTVNGALKLDPIVQNLLEVLSDNHRLELFPAVAKQFSVLNSAYNGVVEATVVSAKPLDSKTISRLHKAIAGSKFVGSGKTLKIANEVDPQILGGLIVEVGGNSVDLSVSAKVTKLNKVLTESV</sequence>
<dbReference type="InterPro" id="IPR020781">
    <property type="entry name" value="ATPase_OSCP/d_CS"/>
</dbReference>
<dbReference type="PRINTS" id="PR00125">
    <property type="entry name" value="ATPASEDELTA"/>
</dbReference>
<dbReference type="GO" id="GO:0045259">
    <property type="term" value="C:proton-transporting ATP synthase complex"/>
    <property type="evidence" value="ECO:0007669"/>
    <property type="project" value="EnsemblFungi"/>
</dbReference>
<dbReference type="HAMAP" id="MF_01416">
    <property type="entry name" value="ATP_synth_delta_bact"/>
    <property type="match status" value="1"/>
</dbReference>
<evidence type="ECO:0000313" key="9">
    <source>
        <dbReference type="EMBL" id="ODQ48331.1"/>
    </source>
</evidence>
<dbReference type="PANTHER" id="PTHR11910">
    <property type="entry name" value="ATP SYNTHASE DELTA CHAIN"/>
    <property type="match status" value="1"/>
</dbReference>
<dbReference type="InterPro" id="IPR000711">
    <property type="entry name" value="ATPase_OSCP/dsu"/>
</dbReference>
<keyword evidence="4" id="KW-0813">Transport</keyword>
<keyword evidence="10" id="KW-1185">Reference proteome</keyword>
<evidence type="ECO:0000256" key="3">
    <source>
        <dbReference type="ARBA" id="ARBA00014723"/>
    </source>
</evidence>
<dbReference type="OrthoDB" id="1262810at2759"/>
<name>A0A1E3NQG8_9ASCO</name>
<dbReference type="GO" id="GO:0046933">
    <property type="term" value="F:proton-transporting ATP synthase activity, rotational mechanism"/>
    <property type="evidence" value="ECO:0007669"/>
    <property type="project" value="EnsemblFungi"/>
</dbReference>
<dbReference type="EMBL" id="KV454001">
    <property type="protein sequence ID" value="ODQ48331.1"/>
    <property type="molecule type" value="Genomic_DNA"/>
</dbReference>
<keyword evidence="7" id="KW-0472">Membrane</keyword>